<dbReference type="AlphaFoldDB" id="A0A0E9Q926"/>
<organism evidence="1">
    <name type="scientific">Anguilla anguilla</name>
    <name type="common">European freshwater eel</name>
    <name type="synonym">Muraena anguilla</name>
    <dbReference type="NCBI Taxonomy" id="7936"/>
    <lineage>
        <taxon>Eukaryota</taxon>
        <taxon>Metazoa</taxon>
        <taxon>Chordata</taxon>
        <taxon>Craniata</taxon>
        <taxon>Vertebrata</taxon>
        <taxon>Euteleostomi</taxon>
        <taxon>Actinopterygii</taxon>
        <taxon>Neopterygii</taxon>
        <taxon>Teleostei</taxon>
        <taxon>Anguilliformes</taxon>
        <taxon>Anguillidae</taxon>
        <taxon>Anguilla</taxon>
    </lineage>
</organism>
<accession>A0A0E9Q926</accession>
<sequence>MQYSWSTGTRQSVAASKLSDNSEVCFPVKHSFPLLRGCLVSHSGRSPKASWQHLTNNAAWKNNPPRLYTVPYKSMGMVE</sequence>
<evidence type="ECO:0000313" key="1">
    <source>
        <dbReference type="EMBL" id="JAH12825.1"/>
    </source>
</evidence>
<reference evidence="1" key="1">
    <citation type="submission" date="2014-11" db="EMBL/GenBank/DDBJ databases">
        <authorList>
            <person name="Amaro Gonzalez C."/>
        </authorList>
    </citation>
    <scope>NUCLEOTIDE SEQUENCE</scope>
</reference>
<protein>
    <submittedName>
        <fullName evidence="1">Uncharacterized protein</fullName>
    </submittedName>
</protein>
<reference evidence="1" key="2">
    <citation type="journal article" date="2015" name="Fish Shellfish Immunol.">
        <title>Early steps in the European eel (Anguilla anguilla)-Vibrio vulnificus interaction in the gills: Role of the RtxA13 toxin.</title>
        <authorList>
            <person name="Callol A."/>
            <person name="Pajuelo D."/>
            <person name="Ebbesson L."/>
            <person name="Teles M."/>
            <person name="MacKenzie S."/>
            <person name="Amaro C."/>
        </authorList>
    </citation>
    <scope>NUCLEOTIDE SEQUENCE</scope>
</reference>
<proteinExistence type="predicted"/>
<dbReference type="EMBL" id="GBXM01095752">
    <property type="protein sequence ID" value="JAH12825.1"/>
    <property type="molecule type" value="Transcribed_RNA"/>
</dbReference>
<name>A0A0E9Q926_ANGAN</name>